<name>A0A2V4E840_9GAMM</name>
<evidence type="ECO:0000313" key="2">
    <source>
        <dbReference type="Proteomes" id="UP000247932"/>
    </source>
</evidence>
<sequence>MHKNNNEAYICRVCGLKQNEPQWGIDEQTPTYNICDCCGVEFGYEDCTLIGIKSYRKKWLDGGAKWNCKKCQPNSWSLNEQLANIPKQYQ</sequence>
<evidence type="ECO:0000313" key="1">
    <source>
        <dbReference type="EMBL" id="PXZ08713.1"/>
    </source>
</evidence>
<dbReference type="AlphaFoldDB" id="A0A2V4E840"/>
<proteinExistence type="predicted"/>
<dbReference type="EMBL" id="QGLR01000002">
    <property type="protein sequence ID" value="PXZ08713.1"/>
    <property type="molecule type" value="Genomic_DNA"/>
</dbReference>
<organism evidence="1 2">
    <name type="scientific">Gilliamella apicola</name>
    <dbReference type="NCBI Taxonomy" id="1196095"/>
    <lineage>
        <taxon>Bacteria</taxon>
        <taxon>Pseudomonadati</taxon>
        <taxon>Pseudomonadota</taxon>
        <taxon>Gammaproteobacteria</taxon>
        <taxon>Orbales</taxon>
        <taxon>Orbaceae</taxon>
        <taxon>Gilliamella</taxon>
    </lineage>
</organism>
<dbReference type="OrthoDB" id="1456570at2"/>
<gene>
    <name evidence="1" type="ORF">DKK70_00705</name>
</gene>
<protein>
    <submittedName>
        <fullName evidence="1">Uncharacterized protein</fullName>
    </submittedName>
</protein>
<comment type="caution">
    <text evidence="1">The sequence shown here is derived from an EMBL/GenBank/DDBJ whole genome shotgun (WGS) entry which is preliminary data.</text>
</comment>
<accession>A0A2V4E840</accession>
<keyword evidence="2" id="KW-1185">Reference proteome</keyword>
<reference evidence="1 2" key="1">
    <citation type="submission" date="2018-05" db="EMBL/GenBank/DDBJ databases">
        <title>Reference genomes for bee gut microbiota database.</title>
        <authorList>
            <person name="Ellegaard K.M."/>
        </authorList>
    </citation>
    <scope>NUCLEOTIDE SEQUENCE [LARGE SCALE GENOMIC DNA]</scope>
    <source>
        <strain evidence="1 2">ESL0182</strain>
    </source>
</reference>
<dbReference type="Proteomes" id="UP000247932">
    <property type="component" value="Unassembled WGS sequence"/>
</dbReference>